<protein>
    <submittedName>
        <fullName evidence="2">Uncharacterized protein</fullName>
    </submittedName>
</protein>
<dbReference type="Proteomes" id="UP001218218">
    <property type="component" value="Unassembled WGS sequence"/>
</dbReference>
<evidence type="ECO:0000313" key="2">
    <source>
        <dbReference type="EMBL" id="KAJ7359802.1"/>
    </source>
</evidence>
<dbReference type="AlphaFoldDB" id="A0AAD7EYY6"/>
<gene>
    <name evidence="2" type="ORF">DFH08DRAFT_801564</name>
</gene>
<name>A0AAD7EYY6_9AGAR</name>
<comment type="caution">
    <text evidence="2">The sequence shown here is derived from an EMBL/GenBank/DDBJ whole genome shotgun (WGS) entry which is preliminary data.</text>
</comment>
<keyword evidence="3" id="KW-1185">Reference proteome</keyword>
<organism evidence="2 3">
    <name type="scientific">Mycena albidolilacea</name>
    <dbReference type="NCBI Taxonomy" id="1033008"/>
    <lineage>
        <taxon>Eukaryota</taxon>
        <taxon>Fungi</taxon>
        <taxon>Dikarya</taxon>
        <taxon>Basidiomycota</taxon>
        <taxon>Agaricomycotina</taxon>
        <taxon>Agaricomycetes</taxon>
        <taxon>Agaricomycetidae</taxon>
        <taxon>Agaricales</taxon>
        <taxon>Marasmiineae</taxon>
        <taxon>Mycenaceae</taxon>
        <taxon>Mycena</taxon>
    </lineage>
</organism>
<accession>A0AAD7EYY6</accession>
<reference evidence="2" key="1">
    <citation type="submission" date="2023-03" db="EMBL/GenBank/DDBJ databases">
        <title>Massive genome expansion in bonnet fungi (Mycena s.s.) driven by repeated elements and novel gene families across ecological guilds.</title>
        <authorList>
            <consortium name="Lawrence Berkeley National Laboratory"/>
            <person name="Harder C.B."/>
            <person name="Miyauchi S."/>
            <person name="Viragh M."/>
            <person name="Kuo A."/>
            <person name="Thoen E."/>
            <person name="Andreopoulos B."/>
            <person name="Lu D."/>
            <person name="Skrede I."/>
            <person name="Drula E."/>
            <person name="Henrissat B."/>
            <person name="Morin E."/>
            <person name="Kohler A."/>
            <person name="Barry K."/>
            <person name="LaButti K."/>
            <person name="Morin E."/>
            <person name="Salamov A."/>
            <person name="Lipzen A."/>
            <person name="Mereny Z."/>
            <person name="Hegedus B."/>
            <person name="Baldrian P."/>
            <person name="Stursova M."/>
            <person name="Weitz H."/>
            <person name="Taylor A."/>
            <person name="Grigoriev I.V."/>
            <person name="Nagy L.G."/>
            <person name="Martin F."/>
            <person name="Kauserud H."/>
        </authorList>
    </citation>
    <scope>NUCLEOTIDE SEQUENCE</scope>
    <source>
        <strain evidence="2">CBHHK002</strain>
    </source>
</reference>
<sequence>MLSLGPPVSPITPTPNLQIARASGSNRRSPPIPLSDPLDMAAASIYLKITSFLHKLDEFHLKRDLLKYIPLFEELNFFNIDEIAKLDTATALCGAIDISLGNATFLLEQIRGEMKHTDRERRTLGAGT</sequence>
<proteinExistence type="predicted"/>
<dbReference type="EMBL" id="JARIHO010000006">
    <property type="protein sequence ID" value="KAJ7359802.1"/>
    <property type="molecule type" value="Genomic_DNA"/>
</dbReference>
<feature type="region of interest" description="Disordered" evidence="1">
    <location>
        <begin position="1"/>
        <end position="33"/>
    </location>
</feature>
<evidence type="ECO:0000313" key="3">
    <source>
        <dbReference type="Proteomes" id="UP001218218"/>
    </source>
</evidence>
<evidence type="ECO:0000256" key="1">
    <source>
        <dbReference type="SAM" id="MobiDB-lite"/>
    </source>
</evidence>